<dbReference type="Proteomes" id="UP001607302">
    <property type="component" value="Unassembled WGS sequence"/>
</dbReference>
<organism evidence="1 2">
    <name type="scientific">Vespula squamosa</name>
    <name type="common">Southern yellow jacket</name>
    <name type="synonym">Wasp</name>
    <dbReference type="NCBI Taxonomy" id="30214"/>
    <lineage>
        <taxon>Eukaryota</taxon>
        <taxon>Metazoa</taxon>
        <taxon>Ecdysozoa</taxon>
        <taxon>Arthropoda</taxon>
        <taxon>Hexapoda</taxon>
        <taxon>Insecta</taxon>
        <taxon>Pterygota</taxon>
        <taxon>Neoptera</taxon>
        <taxon>Endopterygota</taxon>
        <taxon>Hymenoptera</taxon>
        <taxon>Apocrita</taxon>
        <taxon>Aculeata</taxon>
        <taxon>Vespoidea</taxon>
        <taxon>Vespidae</taxon>
        <taxon>Vespinae</taxon>
        <taxon>Vespula</taxon>
    </lineage>
</organism>
<reference evidence="1 2" key="1">
    <citation type="journal article" date="2024" name="Ann. Entomol. Soc. Am.">
        <title>Genomic analyses of the southern and eastern yellowjacket wasps (Hymenoptera: Vespidae) reveal evolutionary signatures of social life.</title>
        <authorList>
            <person name="Catto M.A."/>
            <person name="Caine P.B."/>
            <person name="Orr S.E."/>
            <person name="Hunt B.G."/>
            <person name="Goodisman M.A.D."/>
        </authorList>
    </citation>
    <scope>NUCLEOTIDE SEQUENCE [LARGE SCALE GENOMIC DNA]</scope>
    <source>
        <strain evidence="1">233</strain>
        <tissue evidence="1">Head and thorax</tissue>
    </source>
</reference>
<dbReference type="AlphaFoldDB" id="A0ABD2B6T8"/>
<keyword evidence="2" id="KW-1185">Reference proteome</keyword>
<gene>
    <name evidence="1" type="ORF">V1478_006071</name>
</gene>
<protein>
    <submittedName>
        <fullName evidence="1">Uncharacterized protein</fullName>
    </submittedName>
</protein>
<name>A0ABD2B6T8_VESSQ</name>
<proteinExistence type="predicted"/>
<evidence type="ECO:0000313" key="2">
    <source>
        <dbReference type="Proteomes" id="UP001607302"/>
    </source>
</evidence>
<sequence>MNGAKNDEKFPNIIQTPREIWIVGNISYLRYVPTKTKAEFGSDSRQLPKTKLGLPAIDSYIPCTRIPSSQLTWAQFDRSLFP</sequence>
<accession>A0ABD2B6T8</accession>
<evidence type="ECO:0000313" key="1">
    <source>
        <dbReference type="EMBL" id="KAL2728439.1"/>
    </source>
</evidence>
<dbReference type="EMBL" id="JAUDFV010000132">
    <property type="protein sequence ID" value="KAL2728439.1"/>
    <property type="molecule type" value="Genomic_DNA"/>
</dbReference>
<comment type="caution">
    <text evidence="1">The sequence shown here is derived from an EMBL/GenBank/DDBJ whole genome shotgun (WGS) entry which is preliminary data.</text>
</comment>